<feature type="region of interest" description="Disordered" evidence="9">
    <location>
        <begin position="196"/>
        <end position="222"/>
    </location>
</feature>
<keyword evidence="13" id="KW-1185">Reference proteome</keyword>
<feature type="transmembrane region" description="Helical" evidence="10">
    <location>
        <begin position="6"/>
        <end position="26"/>
    </location>
</feature>
<comment type="subcellular location">
    <subcellularLocation>
        <location evidence="1">Membrane</location>
        <topology evidence="1">Multi-pass membrane protein</topology>
    </subcellularLocation>
</comment>
<evidence type="ECO:0000313" key="13">
    <source>
        <dbReference type="Proteomes" id="UP000678393"/>
    </source>
</evidence>
<keyword evidence="5 10" id="KW-0472">Membrane</keyword>
<proteinExistence type="predicted"/>
<comment type="caution">
    <text evidence="12">The sequence shown here is derived from an EMBL/GenBank/DDBJ whole genome shotgun (WGS) entry which is preliminary data.</text>
</comment>
<organism evidence="12 13">
    <name type="scientific">Candidula unifasciata</name>
    <dbReference type="NCBI Taxonomy" id="100452"/>
    <lineage>
        <taxon>Eukaryota</taxon>
        <taxon>Metazoa</taxon>
        <taxon>Spiralia</taxon>
        <taxon>Lophotrochozoa</taxon>
        <taxon>Mollusca</taxon>
        <taxon>Gastropoda</taxon>
        <taxon>Heterobranchia</taxon>
        <taxon>Euthyneura</taxon>
        <taxon>Panpulmonata</taxon>
        <taxon>Eupulmonata</taxon>
        <taxon>Stylommatophora</taxon>
        <taxon>Helicina</taxon>
        <taxon>Helicoidea</taxon>
        <taxon>Geomitridae</taxon>
        <taxon>Candidula</taxon>
    </lineage>
</organism>
<dbReference type="Gene3D" id="3.40.50.2300">
    <property type="match status" value="2"/>
</dbReference>
<dbReference type="AlphaFoldDB" id="A0A8S3ZY77"/>
<protein>
    <recommendedName>
        <fullName evidence="11">Receptor ligand binding region domain-containing protein</fullName>
    </recommendedName>
</protein>
<evidence type="ECO:0000313" key="12">
    <source>
        <dbReference type="EMBL" id="CAG5134429.1"/>
    </source>
</evidence>
<evidence type="ECO:0000256" key="6">
    <source>
        <dbReference type="ARBA" id="ARBA00023157"/>
    </source>
</evidence>
<evidence type="ECO:0000256" key="3">
    <source>
        <dbReference type="ARBA" id="ARBA00022729"/>
    </source>
</evidence>
<feature type="compositionally biased region" description="Basic and acidic residues" evidence="9">
    <location>
        <begin position="199"/>
        <end position="214"/>
    </location>
</feature>
<keyword evidence="6" id="KW-1015">Disulfide bond</keyword>
<keyword evidence="3" id="KW-0732">Signal</keyword>
<evidence type="ECO:0000256" key="8">
    <source>
        <dbReference type="ARBA" id="ARBA00023180"/>
    </source>
</evidence>
<evidence type="ECO:0000256" key="10">
    <source>
        <dbReference type="SAM" id="Phobius"/>
    </source>
</evidence>
<dbReference type="GO" id="GO:0016020">
    <property type="term" value="C:membrane"/>
    <property type="evidence" value="ECO:0007669"/>
    <property type="project" value="UniProtKB-SubCell"/>
</dbReference>
<keyword evidence="2 10" id="KW-0812">Transmembrane</keyword>
<reference evidence="12" key="1">
    <citation type="submission" date="2021-04" db="EMBL/GenBank/DDBJ databases">
        <authorList>
            <consortium name="Molecular Ecology Group"/>
        </authorList>
    </citation>
    <scope>NUCLEOTIDE SEQUENCE</scope>
</reference>
<evidence type="ECO:0000256" key="9">
    <source>
        <dbReference type="SAM" id="MobiDB-lite"/>
    </source>
</evidence>
<keyword evidence="4 10" id="KW-1133">Transmembrane helix</keyword>
<dbReference type="GO" id="GO:0004930">
    <property type="term" value="F:G protein-coupled receptor activity"/>
    <property type="evidence" value="ECO:0007669"/>
    <property type="project" value="InterPro"/>
</dbReference>
<gene>
    <name evidence="12" type="ORF">CUNI_LOCUS19987</name>
</gene>
<dbReference type="InterPro" id="IPR001828">
    <property type="entry name" value="ANF_lig-bd_rcpt"/>
</dbReference>
<dbReference type="InterPro" id="IPR050726">
    <property type="entry name" value="mGluR"/>
</dbReference>
<dbReference type="FunFam" id="3.40.50.2300:FF:000219">
    <property type="entry name" value="Glutamate metabotropic receptor 5"/>
    <property type="match status" value="1"/>
</dbReference>
<dbReference type="OrthoDB" id="425344at2759"/>
<dbReference type="InterPro" id="IPR000337">
    <property type="entry name" value="GPCR_3"/>
</dbReference>
<dbReference type="GO" id="GO:0007216">
    <property type="term" value="P:G protein-coupled glutamate receptor signaling pathway"/>
    <property type="evidence" value="ECO:0007669"/>
    <property type="project" value="UniProtKB-ARBA"/>
</dbReference>
<dbReference type="PRINTS" id="PR00248">
    <property type="entry name" value="GPCRMGR"/>
</dbReference>
<feature type="domain" description="Receptor ligand binding region" evidence="11">
    <location>
        <begin position="318"/>
        <end position="609"/>
    </location>
</feature>
<keyword evidence="8" id="KW-0325">Glycoprotein</keyword>
<evidence type="ECO:0000256" key="2">
    <source>
        <dbReference type="ARBA" id="ARBA00022692"/>
    </source>
</evidence>
<evidence type="ECO:0000256" key="5">
    <source>
        <dbReference type="ARBA" id="ARBA00023136"/>
    </source>
</evidence>
<evidence type="ECO:0000256" key="1">
    <source>
        <dbReference type="ARBA" id="ARBA00004141"/>
    </source>
</evidence>
<sequence length="636" mass="71464">MLDMFYGLQIFMWTIIIVIVLGKFIVLVSAESVQHAAVSPEKYYGHGALNYSLSNSRVLYGTSEQIGEIQELVSAEGKNTNEKLLQNHGITDRKPDVLNGGMEIPAHIVASKLVKEDRLHIATSEEQLLNRNEVFNSAKGKHKKRSPIAVLTKYNRTDIWNLLFRGFHHGISDTSKGSVVASSPKQTKMPLKLVRIRKRDASNRKNNHSPDKKPSSNNTISTQHQFSFNDSWKENVAAVDDIDKNVVEIPNVDVNLSRRQRQVPSVVVPITSNRNTRAREEGDVIIGAIFPLHNSPAVNNTYSRQCGLIWETYGIQRVEAFLMAVESINRNPLILPHVKLGWDIRDSCWYSPIALENSIDFIKDAIASQSNINNANPSVPPSTGNDSPANCRGNKHLKPIIGLVGPGSSEATIQVQNLLQIFNIPQIGYSATSHDLSDKNHYRYFLRVVPPDSYQAQALVDILLKCNWTYVSTVHTDGNYGLKGITEFTDLAKSKGICIAVSDGVAGSASDEEYDNILAKLLEDQNASVVVCFCEGETVLNLFRAIKRRRMERRLLIIGSDGWGNRMDVVTNLEVQAAGAISIMFHSPQLKDFRQHYENLKPHNNSKNPWFSEFWEERFQCSLDGNNMNKYHKRCW</sequence>
<dbReference type="SUPFAM" id="SSF53822">
    <property type="entry name" value="Periplasmic binding protein-like I"/>
    <property type="match status" value="1"/>
</dbReference>
<evidence type="ECO:0000256" key="7">
    <source>
        <dbReference type="ARBA" id="ARBA00023170"/>
    </source>
</evidence>
<keyword evidence="7" id="KW-0675">Receptor</keyword>
<name>A0A8S3ZY77_9EUPU</name>
<dbReference type="InterPro" id="IPR028082">
    <property type="entry name" value="Peripla_BP_I"/>
</dbReference>
<accession>A0A8S3ZY77</accession>
<dbReference type="Pfam" id="PF01094">
    <property type="entry name" value="ANF_receptor"/>
    <property type="match status" value="1"/>
</dbReference>
<dbReference type="EMBL" id="CAJHNH020007179">
    <property type="protein sequence ID" value="CAG5134429.1"/>
    <property type="molecule type" value="Genomic_DNA"/>
</dbReference>
<dbReference type="PANTHER" id="PTHR24060">
    <property type="entry name" value="METABOTROPIC GLUTAMATE RECEPTOR"/>
    <property type="match status" value="1"/>
</dbReference>
<dbReference type="Proteomes" id="UP000678393">
    <property type="component" value="Unassembled WGS sequence"/>
</dbReference>
<evidence type="ECO:0000256" key="4">
    <source>
        <dbReference type="ARBA" id="ARBA00022989"/>
    </source>
</evidence>
<evidence type="ECO:0000259" key="11">
    <source>
        <dbReference type="Pfam" id="PF01094"/>
    </source>
</evidence>
<feature type="non-terminal residue" evidence="12">
    <location>
        <position position="636"/>
    </location>
</feature>